<comment type="caution">
    <text evidence="1">The sequence shown here is derived from an EMBL/GenBank/DDBJ whole genome shotgun (WGS) entry which is preliminary data.</text>
</comment>
<dbReference type="Gene3D" id="3.40.50.300">
    <property type="entry name" value="P-loop containing nucleotide triphosphate hydrolases"/>
    <property type="match status" value="1"/>
</dbReference>
<dbReference type="AlphaFoldDB" id="X1FTY1"/>
<protein>
    <recommendedName>
        <fullName evidence="2">Rad50/SbcC-type AAA domain-containing protein</fullName>
    </recommendedName>
</protein>
<feature type="non-terminal residue" evidence="1">
    <location>
        <position position="68"/>
    </location>
</feature>
<organism evidence="1">
    <name type="scientific">marine sediment metagenome</name>
    <dbReference type="NCBI Taxonomy" id="412755"/>
    <lineage>
        <taxon>unclassified sequences</taxon>
        <taxon>metagenomes</taxon>
        <taxon>ecological metagenomes</taxon>
    </lineage>
</organism>
<dbReference type="EMBL" id="BARU01024316">
    <property type="protein sequence ID" value="GAH48447.1"/>
    <property type="molecule type" value="Genomic_DNA"/>
</dbReference>
<reference evidence="1" key="1">
    <citation type="journal article" date="2014" name="Front. Microbiol.">
        <title>High frequency of phylogenetically diverse reductive dehalogenase-homologous genes in deep subseafloor sedimentary metagenomes.</title>
        <authorList>
            <person name="Kawai M."/>
            <person name="Futagami T."/>
            <person name="Toyoda A."/>
            <person name="Takaki Y."/>
            <person name="Nishi S."/>
            <person name="Hori S."/>
            <person name="Arai W."/>
            <person name="Tsubouchi T."/>
            <person name="Morono Y."/>
            <person name="Uchiyama I."/>
            <person name="Ito T."/>
            <person name="Fujiyama A."/>
            <person name="Inagaki F."/>
            <person name="Takami H."/>
        </authorList>
    </citation>
    <scope>NUCLEOTIDE SEQUENCE</scope>
    <source>
        <strain evidence="1">Expedition CK06-06</strain>
    </source>
</reference>
<evidence type="ECO:0000313" key="1">
    <source>
        <dbReference type="EMBL" id="GAH48447.1"/>
    </source>
</evidence>
<sequence>MKGKNDLKILELRGENFKKIKAIVIRPDDDLVLLTGKNAMGKSSAIDLIIAMLCKDRKWIPQPIRKGQ</sequence>
<dbReference type="InterPro" id="IPR027417">
    <property type="entry name" value="P-loop_NTPase"/>
</dbReference>
<name>X1FTY1_9ZZZZ</name>
<accession>X1FTY1</accession>
<evidence type="ECO:0008006" key="2">
    <source>
        <dbReference type="Google" id="ProtNLM"/>
    </source>
</evidence>
<gene>
    <name evidence="1" type="ORF">S03H2_39345</name>
</gene>
<dbReference type="SUPFAM" id="SSF52540">
    <property type="entry name" value="P-loop containing nucleoside triphosphate hydrolases"/>
    <property type="match status" value="1"/>
</dbReference>
<proteinExistence type="predicted"/>